<dbReference type="SUPFAM" id="SSF55031">
    <property type="entry name" value="Bacterial exopeptidase dimerisation domain"/>
    <property type="match status" value="1"/>
</dbReference>
<dbReference type="CDD" id="cd05672">
    <property type="entry name" value="M20_ACY1L2-like"/>
    <property type="match status" value="1"/>
</dbReference>
<dbReference type="PIRSF" id="PIRSF037226">
    <property type="entry name" value="Amidohydrolase_ACY1L2_prd"/>
    <property type="match status" value="1"/>
</dbReference>
<accession>A0ABR3BU00</accession>
<evidence type="ECO:0000259" key="3">
    <source>
        <dbReference type="Pfam" id="PF07687"/>
    </source>
</evidence>
<dbReference type="GeneID" id="91990066"/>
<comment type="similarity">
    <text evidence="1 2">Belongs to the peptidase M20A family.</text>
</comment>
<dbReference type="Proteomes" id="UP000054399">
    <property type="component" value="Unassembled WGS sequence"/>
</dbReference>
<dbReference type="PANTHER" id="PTHR30575">
    <property type="entry name" value="PEPTIDASE M20"/>
    <property type="match status" value="1"/>
</dbReference>
<dbReference type="SUPFAM" id="SSF53187">
    <property type="entry name" value="Zn-dependent exopeptidases"/>
    <property type="match status" value="1"/>
</dbReference>
<evidence type="ECO:0000256" key="1">
    <source>
        <dbReference type="ARBA" id="ARBA00006247"/>
    </source>
</evidence>
<evidence type="ECO:0000256" key="2">
    <source>
        <dbReference type="PIRNR" id="PIRNR037226"/>
    </source>
</evidence>
<dbReference type="Pfam" id="PF07687">
    <property type="entry name" value="M20_dimer"/>
    <property type="match status" value="1"/>
</dbReference>
<dbReference type="EMBL" id="ATAM02000005">
    <property type="protein sequence ID" value="KAL0249907.1"/>
    <property type="molecule type" value="Genomic_DNA"/>
</dbReference>
<name>A0ABR3BU00_9TREE</name>
<protein>
    <recommendedName>
        <fullName evidence="2">Peptidase M20 domain-containing protein 2</fullName>
    </recommendedName>
</protein>
<proteinExistence type="inferred from homology"/>
<reference evidence="4 5" key="2">
    <citation type="submission" date="2024-01" db="EMBL/GenBank/DDBJ databases">
        <title>Comparative genomics of Cryptococcus and Kwoniella reveals pathogenesis evolution and contrasting modes of karyotype evolution via chromosome fusion or intercentromeric recombination.</title>
        <authorList>
            <person name="Coelho M.A."/>
            <person name="David-Palma M."/>
            <person name="Shea T."/>
            <person name="Bowers K."/>
            <person name="Mcginley-Smith S."/>
            <person name="Mohammad A.W."/>
            <person name="Gnirke A."/>
            <person name="Yurkov A.M."/>
            <person name="Nowrousian M."/>
            <person name="Sun S."/>
            <person name="Cuomo C.A."/>
            <person name="Heitman J."/>
        </authorList>
    </citation>
    <scope>NUCLEOTIDE SEQUENCE [LARGE SCALE GENOMIC DNA]</scope>
    <source>
        <strain evidence="4 5">IND107</strain>
    </source>
</reference>
<dbReference type="InterPro" id="IPR011650">
    <property type="entry name" value="Peptidase_M20_dimer"/>
</dbReference>
<reference evidence="5" key="1">
    <citation type="submission" date="2015-01" db="EMBL/GenBank/DDBJ databases">
        <title>The Genome Sequence of Cryptococcus gattii MMRL2647.</title>
        <authorList>
            <consortium name="The Broad Institute Genomics Platform"/>
            <person name="Cuomo C."/>
            <person name="Litvintseva A."/>
            <person name="Chen Y."/>
            <person name="Heitman J."/>
            <person name="Sun S."/>
            <person name="Springer D."/>
            <person name="Dromer F."/>
            <person name="Young S."/>
            <person name="Zeng Q."/>
            <person name="Gargeya S."/>
            <person name="Abouelleil A."/>
            <person name="Alvarado L."/>
            <person name="Chapman S.B."/>
            <person name="Gainer-Dewar J."/>
            <person name="Goldberg J."/>
            <person name="Griggs A."/>
            <person name="Gujja S."/>
            <person name="Hansen M."/>
            <person name="Howarth C."/>
            <person name="Imamovic A."/>
            <person name="Larimer J."/>
            <person name="Murphy C."/>
            <person name="Naylor J."/>
            <person name="Pearson M."/>
            <person name="Priest M."/>
            <person name="Roberts A."/>
            <person name="Saif S."/>
            <person name="Shea T."/>
            <person name="Sykes S."/>
            <person name="Wortman J."/>
            <person name="Nusbaum C."/>
            <person name="Birren B."/>
        </authorList>
    </citation>
    <scope>NUCLEOTIDE SEQUENCE [LARGE SCALE GENOMIC DNA]</scope>
    <source>
        <strain evidence="5">IND107</strain>
    </source>
</reference>
<dbReference type="InterPro" id="IPR052030">
    <property type="entry name" value="Peptidase_M20/M20A_hydrolases"/>
</dbReference>
<sequence>MPKSSLASLPTDVQSHVNQAIDSLRDLIPPDPSFVSEDIKDVIFKTVDELNDDMRKLSLAIHDNPELGFKEFEARKNLVAALKKLGFDISNPSKLETAFVATYTRGKGGRTFAFNAEFDALPQIGHACGHNLIAIVAVVSAAALKAAMEACDISGTVKVIGSPAEEDGGGKIHLLKQGIYDDIDACGMAHPLGGMGPSEFSGSCPIGGPATLSRSGLEIEFHGRGAHAGSAPWMGVNALDAAVQGYTAVSMLRQQLEPTMRVHGIILGSENWVTNIIPNYSKVSFGTRALDTKQCVDLREKVITCFKSAAESTGCSCKIKAPDDEVYAETRNNEKLAHAYQIFMARAFGDKIQLEGVNTASTDFGNVCYKLPGFHPMFDIPSEEGSSNHTPGFADAARTPEAHNCAIKVAKGLAVIAAKFITDDNFANETKQAFEKLKEEVGNSEGQSKKK</sequence>
<dbReference type="InterPro" id="IPR036264">
    <property type="entry name" value="Bact_exopeptidase_dim_dom"/>
</dbReference>
<evidence type="ECO:0000313" key="4">
    <source>
        <dbReference type="EMBL" id="KAL0249907.1"/>
    </source>
</evidence>
<keyword evidence="5" id="KW-1185">Reference proteome</keyword>
<dbReference type="Gene3D" id="3.30.70.360">
    <property type="match status" value="1"/>
</dbReference>
<comment type="caution">
    <text evidence="4">The sequence shown here is derived from an EMBL/GenBank/DDBJ whole genome shotgun (WGS) entry which is preliminary data.</text>
</comment>
<dbReference type="PANTHER" id="PTHR30575:SF0">
    <property type="entry name" value="XAA-ARG DIPEPTIDASE"/>
    <property type="match status" value="1"/>
</dbReference>
<organism evidence="4 5">
    <name type="scientific">Cryptococcus tetragattii IND107</name>
    <dbReference type="NCBI Taxonomy" id="1296105"/>
    <lineage>
        <taxon>Eukaryota</taxon>
        <taxon>Fungi</taxon>
        <taxon>Dikarya</taxon>
        <taxon>Basidiomycota</taxon>
        <taxon>Agaricomycotina</taxon>
        <taxon>Tremellomycetes</taxon>
        <taxon>Tremellales</taxon>
        <taxon>Cryptococcaceae</taxon>
        <taxon>Cryptococcus</taxon>
        <taxon>Cryptococcus gattii species complex</taxon>
    </lineage>
</organism>
<dbReference type="Gene3D" id="3.40.630.10">
    <property type="entry name" value="Zn peptidases"/>
    <property type="match status" value="1"/>
</dbReference>
<evidence type="ECO:0000313" key="5">
    <source>
        <dbReference type="Proteomes" id="UP000054399"/>
    </source>
</evidence>
<dbReference type="InterPro" id="IPR002933">
    <property type="entry name" value="Peptidase_M20"/>
</dbReference>
<dbReference type="NCBIfam" id="TIGR01891">
    <property type="entry name" value="amidohydrolases"/>
    <property type="match status" value="1"/>
</dbReference>
<dbReference type="Pfam" id="PF01546">
    <property type="entry name" value="Peptidase_M20"/>
    <property type="match status" value="1"/>
</dbReference>
<dbReference type="RefSeq" id="XP_066614094.1">
    <property type="nucleotide sequence ID" value="XM_066757710.1"/>
</dbReference>
<dbReference type="InterPro" id="IPR017144">
    <property type="entry name" value="Xaa-Arg_dipeptidase"/>
</dbReference>
<dbReference type="InterPro" id="IPR017439">
    <property type="entry name" value="Amidohydrolase"/>
</dbReference>
<gene>
    <name evidence="4" type="ORF">I308_103210</name>
</gene>
<feature type="domain" description="Peptidase M20 dimerisation" evidence="3">
    <location>
        <begin position="216"/>
        <end position="311"/>
    </location>
</feature>